<keyword evidence="8" id="KW-1185">Reference proteome</keyword>
<feature type="region of interest" description="Disordered" evidence="6">
    <location>
        <begin position="690"/>
        <end position="748"/>
    </location>
</feature>
<dbReference type="PaxDb" id="3055-EDP02185"/>
<evidence type="ECO:0000256" key="6">
    <source>
        <dbReference type="SAM" id="MobiDB-lite"/>
    </source>
</evidence>
<evidence type="ECO:0000256" key="2">
    <source>
        <dbReference type="ARBA" id="ARBA00022679"/>
    </source>
</evidence>
<dbReference type="InterPro" id="IPR011009">
    <property type="entry name" value="Kinase-like_dom_sf"/>
</dbReference>
<dbReference type="OMA" id="FARCISG"/>
<dbReference type="Proteomes" id="UP000006906">
    <property type="component" value="Chromosome 9"/>
</dbReference>
<feature type="compositionally biased region" description="Gly residues" evidence="6">
    <location>
        <begin position="724"/>
        <end position="737"/>
    </location>
</feature>
<evidence type="ECO:0000256" key="5">
    <source>
        <dbReference type="ARBA" id="ARBA00022840"/>
    </source>
</evidence>
<dbReference type="Gramene" id="PNW78700">
    <property type="protein sequence ID" value="PNW78700"/>
    <property type="gene ID" value="CHLRE_09g387208v5"/>
</dbReference>
<dbReference type="GO" id="GO:0004674">
    <property type="term" value="F:protein serine/threonine kinase activity"/>
    <property type="evidence" value="ECO:0007669"/>
    <property type="project" value="UniProtKB-KW"/>
</dbReference>
<dbReference type="PANTHER" id="PTHR24353:SF147">
    <property type="entry name" value="CGMP-DEPENDENT SERINE_THREONIN PROTEIN KINASE-RELATED"/>
    <property type="match status" value="1"/>
</dbReference>
<dbReference type="STRING" id="3055.A8J118"/>
<feature type="compositionally biased region" description="Polar residues" evidence="6">
    <location>
        <begin position="193"/>
        <end position="219"/>
    </location>
</feature>
<dbReference type="OrthoDB" id="4062651at2759"/>
<dbReference type="PANTHER" id="PTHR24353">
    <property type="entry name" value="CYCLIC NUCLEOTIDE-DEPENDENT PROTEIN KINASE"/>
    <property type="match status" value="1"/>
</dbReference>
<feature type="compositionally biased region" description="Low complexity" evidence="6">
    <location>
        <begin position="656"/>
        <end position="669"/>
    </location>
</feature>
<evidence type="ECO:0000256" key="1">
    <source>
        <dbReference type="ARBA" id="ARBA00022527"/>
    </source>
</evidence>
<dbReference type="AlphaFoldDB" id="A8J118"/>
<dbReference type="PROSITE" id="PS00108">
    <property type="entry name" value="PROTEIN_KINASE_ST"/>
    <property type="match status" value="1"/>
</dbReference>
<dbReference type="SUPFAM" id="SSF56112">
    <property type="entry name" value="Protein kinase-like (PK-like)"/>
    <property type="match status" value="1"/>
</dbReference>
<dbReference type="Pfam" id="PF00069">
    <property type="entry name" value="Pkinase"/>
    <property type="match status" value="1"/>
</dbReference>
<dbReference type="InterPro" id="IPR008271">
    <property type="entry name" value="Ser/Thr_kinase_AS"/>
</dbReference>
<keyword evidence="1" id="KW-0723">Serine/threonine-protein kinase</keyword>
<feature type="compositionally biased region" description="Low complexity" evidence="6">
    <location>
        <begin position="319"/>
        <end position="336"/>
    </location>
</feature>
<organism evidence="7 8">
    <name type="scientific">Chlamydomonas reinhardtii</name>
    <name type="common">Chlamydomonas smithii</name>
    <dbReference type="NCBI Taxonomy" id="3055"/>
    <lineage>
        <taxon>Eukaryota</taxon>
        <taxon>Viridiplantae</taxon>
        <taxon>Chlorophyta</taxon>
        <taxon>core chlorophytes</taxon>
        <taxon>Chlorophyceae</taxon>
        <taxon>CS clade</taxon>
        <taxon>Chlamydomonadales</taxon>
        <taxon>Chlamydomonadaceae</taxon>
        <taxon>Chlamydomonas</taxon>
    </lineage>
</organism>
<dbReference type="eggNOG" id="KOG0603">
    <property type="taxonomic scope" value="Eukaryota"/>
</dbReference>
<keyword evidence="3" id="KW-0547">Nucleotide-binding</keyword>
<feature type="compositionally biased region" description="Low complexity" evidence="6">
    <location>
        <begin position="281"/>
        <end position="293"/>
    </location>
</feature>
<feature type="region of interest" description="Disordered" evidence="6">
    <location>
        <begin position="646"/>
        <end position="669"/>
    </location>
</feature>
<dbReference type="InParanoid" id="A8J118"/>
<feature type="compositionally biased region" description="Low complexity" evidence="6">
    <location>
        <begin position="220"/>
        <end position="232"/>
    </location>
</feature>
<gene>
    <name evidence="7" type="ORF">CHLRE_09g387208v5</name>
</gene>
<feature type="compositionally biased region" description="Low complexity" evidence="6">
    <location>
        <begin position="52"/>
        <end position="80"/>
    </location>
</feature>
<dbReference type="GeneID" id="5720561"/>
<feature type="region of interest" description="Disordered" evidence="6">
    <location>
        <begin position="15"/>
        <end position="96"/>
    </location>
</feature>
<dbReference type="RefSeq" id="XP_001695033.1">
    <property type="nucleotide sequence ID" value="XM_001694981.2"/>
</dbReference>
<dbReference type="KEGG" id="cre:CHLRE_09g387208v5"/>
<evidence type="ECO:0000256" key="4">
    <source>
        <dbReference type="ARBA" id="ARBA00022777"/>
    </source>
</evidence>
<feature type="compositionally biased region" description="Gly residues" evidence="6">
    <location>
        <begin position="690"/>
        <end position="703"/>
    </location>
</feature>
<evidence type="ECO:0000256" key="3">
    <source>
        <dbReference type="ARBA" id="ARBA00022741"/>
    </source>
</evidence>
<dbReference type="Gene3D" id="1.10.510.10">
    <property type="entry name" value="Transferase(Phosphotransferase) domain 1"/>
    <property type="match status" value="1"/>
</dbReference>
<keyword evidence="5" id="KW-0067">ATP-binding</keyword>
<dbReference type="SMART" id="SM00220">
    <property type="entry name" value="S_TKc"/>
    <property type="match status" value="1"/>
</dbReference>
<dbReference type="InterPro" id="IPR000719">
    <property type="entry name" value="Prot_kinase_dom"/>
</dbReference>
<feature type="region of interest" description="Disordered" evidence="6">
    <location>
        <begin position="177"/>
        <end position="359"/>
    </location>
</feature>
<dbReference type="EMBL" id="CM008970">
    <property type="protein sequence ID" value="PNW78700.1"/>
    <property type="molecule type" value="Genomic_DNA"/>
</dbReference>
<evidence type="ECO:0000313" key="7">
    <source>
        <dbReference type="EMBL" id="PNW78700.1"/>
    </source>
</evidence>
<keyword evidence="4" id="KW-0418">Kinase</keyword>
<feature type="compositionally biased region" description="Acidic residues" evidence="6">
    <location>
        <begin position="271"/>
        <end position="280"/>
    </location>
</feature>
<name>A8J118_CHLRE</name>
<protein>
    <submittedName>
        <fullName evidence="7">Uncharacterized protein</fullName>
    </submittedName>
</protein>
<accession>A8J118</accession>
<sequence length="835" mass="85854">MSFFARCISGSSLKGLVDNDEDLNTSSTTTTPNDTAHGGSKFGSRSWKRLSTRSSRSSLNSPKKPLGAASTPPSSLASSGNDGGATALRPSMEPVMERTRSALTDLEAVKFLIEDWSHKHWRPATPQDQECLDRIDQSDIKPLVALGEGAYGSVNLCRIPMSRLPCGGVSSATARTASAAGHAMPRHVMSQRELATSSMPLGPSAPSNPTSNRNSESGSAQPQQQQQQAAAATRPGSAPSQRTHHQRAASSGAAFGQRSRTTSLTGGPMEEVPEVPELPEEPGAGEAQAEQASGSGGGAPGTQLPVAERSAGSTMAEEATGSSPATLSSSSATSGSSGPGAGTAELDPGAKSPPRAAEGGLATVDASAAEGEAAASGSQLASASSVNDPQLIVAVKRVPLGWNQERELMQLHRCQQCPFIVRLFGFVEDGDEHCSYVMEWAEGGDLAGMLISLKDRRGANKQRLLMSEASARYYMGCLLLALEFLHNNGLLHRDIKPSNLLLTSDGTAKLADLGFTVALDANGQTVGCCGTTGYIAPEVYAYGSSKTRSSYGVPADIWSAAATLFQVLTGSVVTDRPEEVLKKGWRPPTHPRFSPQLQDLFNRMLAAKPSKRPQTVASVMRHAWFAGFDWAALRGGRMTAPYVPRERRHTRPEPPLGAAAPAGPPGTGAAAGTLAAAGAAGNGGGAGFARQGSGAGMSTGSSGGPPPASPGGQRLATVMERTGGMDGSNRGGAGGGEAVEVPRSSVQRSALSLRDEASVHRGREGLVRAGSSFDTALDTVPTAEAEAAAAHNMAVAALAVAGANDNVNGNGGGLQHGHGRVHGHVRFAMGVAECA</sequence>
<dbReference type="PROSITE" id="PS50011">
    <property type="entry name" value="PROTEIN_KINASE_DOM"/>
    <property type="match status" value="1"/>
</dbReference>
<reference evidence="7 8" key="1">
    <citation type="journal article" date="2007" name="Science">
        <title>The Chlamydomonas genome reveals the evolution of key animal and plant functions.</title>
        <authorList>
            <person name="Merchant S.S."/>
            <person name="Prochnik S.E."/>
            <person name="Vallon O."/>
            <person name="Harris E.H."/>
            <person name="Karpowicz S.J."/>
            <person name="Witman G.B."/>
            <person name="Terry A."/>
            <person name="Salamov A."/>
            <person name="Fritz-Laylin L.K."/>
            <person name="Marechal-Drouard L."/>
            <person name="Marshall W.F."/>
            <person name="Qu L.H."/>
            <person name="Nelson D.R."/>
            <person name="Sanderfoot A.A."/>
            <person name="Spalding M.H."/>
            <person name="Kapitonov V.V."/>
            <person name="Ren Q."/>
            <person name="Ferris P."/>
            <person name="Lindquist E."/>
            <person name="Shapiro H."/>
            <person name="Lucas S.M."/>
            <person name="Grimwood J."/>
            <person name="Schmutz J."/>
            <person name="Cardol P."/>
            <person name="Cerutti H."/>
            <person name="Chanfreau G."/>
            <person name="Chen C.L."/>
            <person name="Cognat V."/>
            <person name="Croft M.T."/>
            <person name="Dent R."/>
            <person name="Dutcher S."/>
            <person name="Fernandez E."/>
            <person name="Fukuzawa H."/>
            <person name="Gonzalez-Ballester D."/>
            <person name="Gonzalez-Halphen D."/>
            <person name="Hallmann A."/>
            <person name="Hanikenne M."/>
            <person name="Hippler M."/>
            <person name="Inwood W."/>
            <person name="Jabbari K."/>
            <person name="Kalanon M."/>
            <person name="Kuras R."/>
            <person name="Lefebvre P.A."/>
            <person name="Lemaire S.D."/>
            <person name="Lobanov A.V."/>
            <person name="Lohr M."/>
            <person name="Manuell A."/>
            <person name="Meier I."/>
            <person name="Mets L."/>
            <person name="Mittag M."/>
            <person name="Mittelmeier T."/>
            <person name="Moroney J.V."/>
            <person name="Moseley J."/>
            <person name="Napoli C."/>
            <person name="Nedelcu A.M."/>
            <person name="Niyogi K."/>
            <person name="Novoselov S.V."/>
            <person name="Paulsen I.T."/>
            <person name="Pazour G."/>
            <person name="Purton S."/>
            <person name="Ral J.P."/>
            <person name="Riano-Pachon D.M."/>
            <person name="Riekhof W."/>
            <person name="Rymarquis L."/>
            <person name="Schroda M."/>
            <person name="Stern D."/>
            <person name="Umen J."/>
            <person name="Willows R."/>
            <person name="Wilson N."/>
            <person name="Zimmer S.L."/>
            <person name="Allmer J."/>
            <person name="Balk J."/>
            <person name="Bisova K."/>
            <person name="Chen C.J."/>
            <person name="Elias M."/>
            <person name="Gendler K."/>
            <person name="Hauser C."/>
            <person name="Lamb M.R."/>
            <person name="Ledford H."/>
            <person name="Long J.C."/>
            <person name="Minagawa J."/>
            <person name="Page M.D."/>
            <person name="Pan J."/>
            <person name="Pootakham W."/>
            <person name="Roje S."/>
            <person name="Rose A."/>
            <person name="Stahlberg E."/>
            <person name="Terauchi A.M."/>
            <person name="Yang P."/>
            <person name="Ball S."/>
            <person name="Bowler C."/>
            <person name="Dieckmann C.L."/>
            <person name="Gladyshev V.N."/>
            <person name="Green P."/>
            <person name="Jorgensen R."/>
            <person name="Mayfield S."/>
            <person name="Mueller-Roeber B."/>
            <person name="Rajamani S."/>
            <person name="Sayre R.T."/>
            <person name="Brokstein P."/>
            <person name="Dubchak I."/>
            <person name="Goodstein D."/>
            <person name="Hornick L."/>
            <person name="Huang Y.W."/>
            <person name="Jhaveri J."/>
            <person name="Luo Y."/>
            <person name="Martinez D."/>
            <person name="Ngau W.C."/>
            <person name="Otillar B."/>
            <person name="Poliakov A."/>
            <person name="Porter A."/>
            <person name="Szajkowski L."/>
            <person name="Werner G."/>
            <person name="Zhou K."/>
            <person name="Grigoriev I.V."/>
            <person name="Rokhsar D.S."/>
            <person name="Grossman A.R."/>
        </authorList>
    </citation>
    <scope>NUCLEOTIDE SEQUENCE [LARGE SCALE GENOMIC DNA]</scope>
    <source>
        <strain evidence="8">CC-503</strain>
    </source>
</reference>
<dbReference type="GO" id="GO:0005524">
    <property type="term" value="F:ATP binding"/>
    <property type="evidence" value="ECO:0007669"/>
    <property type="project" value="UniProtKB-KW"/>
</dbReference>
<keyword evidence="2" id="KW-0808">Transferase</keyword>
<proteinExistence type="predicted"/>
<dbReference type="HOGENOM" id="CLU_340214_0_0_1"/>
<dbReference type="GO" id="GO:0007165">
    <property type="term" value="P:signal transduction"/>
    <property type="evidence" value="ECO:0000318"/>
    <property type="project" value="GO_Central"/>
</dbReference>
<evidence type="ECO:0000313" key="8">
    <source>
        <dbReference type="Proteomes" id="UP000006906"/>
    </source>
</evidence>